<keyword evidence="10" id="KW-0482">Metalloprotease</keyword>
<sequence length="506" mass="54738">MSGNRIGRVLTALGAAALSTVLAAGVAPAAATASGGVGAPGIGDPYYPDYGNGGYRISHYDLDLDYRPGNDHLAGTATLTGRATQYLTRFDLDFALTTDAVTVNGRPARFARSGDHELVLTPARPLHTGQRMVVRVRYHGVPSTVTAEGFTSWMRTADGAVAANEPEISWWWYPSNDHPLDKASYAIDVTVPTGYQAISNGILAGTQPAGNGTTRWRWRESRPMATYLAVLAVGHYDLDTSTDARGRPVIEAYDQGLSKDHALYARASVGLTASVIDWESSLFGPYPFESLGGIVPNYEAGFALEDQTRPMYGLDFFETSFDPYVVVHENAHQWFGDSVSVHHWSDIWLNEGFAGYAEWLYSEHVGAGSALSVALADYDAHPADDPLWSVEPGDPGAKHQFSDAVYDRGAMALQALRDVVGDRTFFGILRAWAATHRYGNGSIPQFEWLAERLSGRDLSQLFDTWLFSTGKPPRSVFHLPAGGAVPAGAPASLSRIRHTDALLAGR</sequence>
<dbReference type="SUPFAM" id="SSF63737">
    <property type="entry name" value="Leukotriene A4 hydrolase N-terminal domain"/>
    <property type="match status" value="1"/>
</dbReference>
<feature type="signal peptide" evidence="13">
    <location>
        <begin position="1"/>
        <end position="23"/>
    </location>
</feature>
<keyword evidence="7" id="KW-0479">Metal-binding</keyword>
<feature type="chain" id="PRO_5038797609" description="Aminopeptidase N" evidence="13">
    <location>
        <begin position="24"/>
        <end position="506"/>
    </location>
</feature>
<dbReference type="InterPro" id="IPR001930">
    <property type="entry name" value="Peptidase_M1"/>
</dbReference>
<feature type="domain" description="Aminopeptidase N-like N-terminal" evidence="15">
    <location>
        <begin position="58"/>
        <end position="228"/>
    </location>
</feature>
<dbReference type="PANTHER" id="PTHR11533">
    <property type="entry name" value="PROTEASE M1 ZINC METALLOPROTEASE"/>
    <property type="match status" value="1"/>
</dbReference>
<dbReference type="PANTHER" id="PTHR11533:SF297">
    <property type="entry name" value="AMINOPEPTIDASE N"/>
    <property type="match status" value="1"/>
</dbReference>
<dbReference type="InterPro" id="IPR027268">
    <property type="entry name" value="Peptidase_M4/M1_CTD_sf"/>
</dbReference>
<dbReference type="GO" id="GO:0016285">
    <property type="term" value="F:alanyl aminopeptidase activity"/>
    <property type="evidence" value="ECO:0007669"/>
    <property type="project" value="UniProtKB-EC"/>
</dbReference>
<gene>
    <name evidence="16" type="ORF">Athai_19490</name>
</gene>
<evidence type="ECO:0000259" key="15">
    <source>
        <dbReference type="Pfam" id="PF17900"/>
    </source>
</evidence>
<evidence type="ECO:0000256" key="11">
    <source>
        <dbReference type="ARBA" id="ARBA00029811"/>
    </source>
</evidence>
<dbReference type="InterPro" id="IPR045357">
    <property type="entry name" value="Aminopeptidase_N-like_N"/>
</dbReference>
<evidence type="ECO:0000256" key="5">
    <source>
        <dbReference type="ARBA" id="ARBA00015611"/>
    </source>
</evidence>
<dbReference type="EMBL" id="AP023355">
    <property type="protein sequence ID" value="BCJ34446.1"/>
    <property type="molecule type" value="Genomic_DNA"/>
</dbReference>
<dbReference type="Gene3D" id="2.60.40.1730">
    <property type="entry name" value="tricorn interacting facor f3 domain"/>
    <property type="match status" value="1"/>
</dbReference>
<evidence type="ECO:0000256" key="9">
    <source>
        <dbReference type="ARBA" id="ARBA00022833"/>
    </source>
</evidence>
<organism evidence="16 17">
    <name type="scientific">Actinocatenispora thailandica</name>
    <dbReference type="NCBI Taxonomy" id="227318"/>
    <lineage>
        <taxon>Bacteria</taxon>
        <taxon>Bacillati</taxon>
        <taxon>Actinomycetota</taxon>
        <taxon>Actinomycetes</taxon>
        <taxon>Micromonosporales</taxon>
        <taxon>Micromonosporaceae</taxon>
        <taxon>Actinocatenispora</taxon>
    </lineage>
</organism>
<accession>A0A7R7HW73</accession>
<evidence type="ECO:0000313" key="16">
    <source>
        <dbReference type="EMBL" id="BCJ34446.1"/>
    </source>
</evidence>
<keyword evidence="17" id="KW-1185">Reference proteome</keyword>
<evidence type="ECO:0000256" key="4">
    <source>
        <dbReference type="ARBA" id="ARBA00012564"/>
    </source>
</evidence>
<dbReference type="PRINTS" id="PR00756">
    <property type="entry name" value="ALADIPTASE"/>
</dbReference>
<proteinExistence type="inferred from homology"/>
<dbReference type="EC" id="3.4.11.2" evidence="4"/>
<dbReference type="Proteomes" id="UP000611640">
    <property type="component" value="Chromosome"/>
</dbReference>
<dbReference type="Gene3D" id="1.10.390.10">
    <property type="entry name" value="Neutral Protease Domain 2"/>
    <property type="match status" value="1"/>
</dbReference>
<dbReference type="CDD" id="cd09603">
    <property type="entry name" value="M1_APN_like"/>
    <property type="match status" value="1"/>
</dbReference>
<dbReference type="InterPro" id="IPR014782">
    <property type="entry name" value="Peptidase_M1_dom"/>
</dbReference>
<evidence type="ECO:0000256" key="7">
    <source>
        <dbReference type="ARBA" id="ARBA00022723"/>
    </source>
</evidence>
<dbReference type="GO" id="GO:0006508">
    <property type="term" value="P:proteolysis"/>
    <property type="evidence" value="ECO:0007669"/>
    <property type="project" value="UniProtKB-KW"/>
</dbReference>
<evidence type="ECO:0000256" key="8">
    <source>
        <dbReference type="ARBA" id="ARBA00022801"/>
    </source>
</evidence>
<reference evidence="16 17" key="1">
    <citation type="submission" date="2020-08" db="EMBL/GenBank/DDBJ databases">
        <title>Whole genome shotgun sequence of Actinocatenispora thailandica NBRC 105041.</title>
        <authorList>
            <person name="Komaki H."/>
            <person name="Tamura T."/>
        </authorList>
    </citation>
    <scope>NUCLEOTIDE SEQUENCE [LARGE SCALE GENOMIC DNA]</scope>
    <source>
        <strain evidence="16 17">NBRC 105041</strain>
    </source>
</reference>
<comment type="similarity">
    <text evidence="3">Belongs to the peptidase M1 family.</text>
</comment>
<dbReference type="GO" id="GO:0008270">
    <property type="term" value="F:zinc ion binding"/>
    <property type="evidence" value="ECO:0007669"/>
    <property type="project" value="InterPro"/>
</dbReference>
<keyword evidence="13" id="KW-0732">Signal</keyword>
<comment type="catalytic activity">
    <reaction evidence="1">
        <text>Release of an N-terminal amino acid, Xaa-|-Yaa- from a peptide, amide or arylamide. Xaa is preferably Ala, but may be most amino acids including Pro (slow action). When a terminal hydrophobic residue is followed by a prolyl residue, the two may be released as an intact Xaa-Pro dipeptide.</text>
        <dbReference type="EC" id="3.4.11.2"/>
    </reaction>
</comment>
<evidence type="ECO:0000256" key="10">
    <source>
        <dbReference type="ARBA" id="ARBA00023049"/>
    </source>
</evidence>
<evidence type="ECO:0000259" key="14">
    <source>
        <dbReference type="Pfam" id="PF01433"/>
    </source>
</evidence>
<evidence type="ECO:0000256" key="2">
    <source>
        <dbReference type="ARBA" id="ARBA00001947"/>
    </source>
</evidence>
<keyword evidence="9" id="KW-0862">Zinc</keyword>
<evidence type="ECO:0000256" key="13">
    <source>
        <dbReference type="SAM" id="SignalP"/>
    </source>
</evidence>
<feature type="domain" description="Peptidase M1 membrane alanine aminopeptidase" evidence="14">
    <location>
        <begin position="325"/>
        <end position="465"/>
    </location>
</feature>
<evidence type="ECO:0000256" key="12">
    <source>
        <dbReference type="ARBA" id="ARBA00031533"/>
    </source>
</evidence>
<evidence type="ECO:0000256" key="6">
    <source>
        <dbReference type="ARBA" id="ARBA00022670"/>
    </source>
</evidence>
<name>A0A7R7HW73_9ACTN</name>
<dbReference type="GO" id="GO:0008237">
    <property type="term" value="F:metallopeptidase activity"/>
    <property type="evidence" value="ECO:0007669"/>
    <property type="project" value="UniProtKB-KW"/>
</dbReference>
<comment type="cofactor">
    <cofactor evidence="2">
        <name>Zn(2+)</name>
        <dbReference type="ChEBI" id="CHEBI:29105"/>
    </cofactor>
</comment>
<dbReference type="Pfam" id="PF01433">
    <property type="entry name" value="Peptidase_M1"/>
    <property type="match status" value="1"/>
</dbReference>
<dbReference type="InterPro" id="IPR050344">
    <property type="entry name" value="Peptidase_M1_aminopeptidases"/>
</dbReference>
<keyword evidence="8" id="KW-0378">Hydrolase</keyword>
<protein>
    <recommendedName>
        <fullName evidence="5">Aminopeptidase N</fullName>
        <ecNumber evidence="4">3.4.11.2</ecNumber>
    </recommendedName>
    <alternativeName>
        <fullName evidence="11">Alanine aminopeptidase</fullName>
    </alternativeName>
    <alternativeName>
        <fullName evidence="12">Lysyl aminopeptidase</fullName>
    </alternativeName>
</protein>
<dbReference type="AlphaFoldDB" id="A0A7R7HW73"/>
<dbReference type="InterPro" id="IPR042097">
    <property type="entry name" value="Aminopeptidase_N-like_N_sf"/>
</dbReference>
<dbReference type="Pfam" id="PF17900">
    <property type="entry name" value="Peptidase_M1_N"/>
    <property type="match status" value="1"/>
</dbReference>
<keyword evidence="6" id="KW-0645">Protease</keyword>
<evidence type="ECO:0000256" key="3">
    <source>
        <dbReference type="ARBA" id="ARBA00010136"/>
    </source>
</evidence>
<dbReference type="SUPFAM" id="SSF55486">
    <property type="entry name" value="Metalloproteases ('zincins'), catalytic domain"/>
    <property type="match status" value="1"/>
</dbReference>
<dbReference type="KEGG" id="atl:Athai_19490"/>
<dbReference type="RefSeq" id="WP_239156831.1">
    <property type="nucleotide sequence ID" value="NZ_AP023355.1"/>
</dbReference>
<evidence type="ECO:0000256" key="1">
    <source>
        <dbReference type="ARBA" id="ARBA00000098"/>
    </source>
</evidence>
<evidence type="ECO:0000313" key="17">
    <source>
        <dbReference type="Proteomes" id="UP000611640"/>
    </source>
</evidence>